<gene>
    <name evidence="3" type="ORF">FHS09_002216</name>
</gene>
<keyword evidence="4" id="KW-1185">Reference proteome</keyword>
<accession>A0A7W4WBU0</accession>
<protein>
    <submittedName>
        <fullName evidence="3">Uncharacterized protein</fullName>
    </submittedName>
</protein>
<keyword evidence="2" id="KW-0732">Signal</keyword>
<evidence type="ECO:0000313" key="3">
    <source>
        <dbReference type="EMBL" id="MBB3061383.1"/>
    </source>
</evidence>
<feature type="compositionally biased region" description="Acidic residues" evidence="1">
    <location>
        <begin position="84"/>
        <end position="93"/>
    </location>
</feature>
<comment type="caution">
    <text evidence="3">The sequence shown here is derived from an EMBL/GenBank/DDBJ whole genome shotgun (WGS) entry which is preliminary data.</text>
</comment>
<organism evidence="3 4">
    <name type="scientific">Microbulbifer rhizosphaerae</name>
    <dbReference type="NCBI Taxonomy" id="1562603"/>
    <lineage>
        <taxon>Bacteria</taxon>
        <taxon>Pseudomonadati</taxon>
        <taxon>Pseudomonadota</taxon>
        <taxon>Gammaproteobacteria</taxon>
        <taxon>Cellvibrionales</taxon>
        <taxon>Microbulbiferaceae</taxon>
        <taxon>Microbulbifer</taxon>
    </lineage>
</organism>
<feature type="region of interest" description="Disordered" evidence="1">
    <location>
        <begin position="71"/>
        <end position="93"/>
    </location>
</feature>
<name>A0A7W4WBU0_9GAMM</name>
<proteinExistence type="predicted"/>
<dbReference type="Proteomes" id="UP000535937">
    <property type="component" value="Unassembled WGS sequence"/>
</dbReference>
<evidence type="ECO:0000313" key="4">
    <source>
        <dbReference type="Proteomes" id="UP000535937"/>
    </source>
</evidence>
<feature type="signal peptide" evidence="2">
    <location>
        <begin position="1"/>
        <end position="25"/>
    </location>
</feature>
<evidence type="ECO:0000256" key="1">
    <source>
        <dbReference type="SAM" id="MobiDB-lite"/>
    </source>
</evidence>
<evidence type="ECO:0000256" key="2">
    <source>
        <dbReference type="SAM" id="SignalP"/>
    </source>
</evidence>
<feature type="chain" id="PRO_5030573506" evidence="2">
    <location>
        <begin position="26"/>
        <end position="263"/>
    </location>
</feature>
<dbReference type="AlphaFoldDB" id="A0A7W4WBU0"/>
<reference evidence="3 4" key="1">
    <citation type="submission" date="2020-08" db="EMBL/GenBank/DDBJ databases">
        <title>Genomic Encyclopedia of Type Strains, Phase III (KMG-III): the genomes of soil and plant-associated and newly described type strains.</title>
        <authorList>
            <person name="Whitman W."/>
        </authorList>
    </citation>
    <scope>NUCLEOTIDE SEQUENCE [LARGE SCALE GENOMIC DNA]</scope>
    <source>
        <strain evidence="3 4">CECT 8799</strain>
    </source>
</reference>
<feature type="region of interest" description="Disordered" evidence="1">
    <location>
        <begin position="188"/>
        <end position="263"/>
    </location>
</feature>
<sequence length="263" mass="28373">MRMPFKTRLLPAVLAGMLVGNFAWADEDMPETDAADTEVVESVAEVPSGKIAGFFSDFLGGEEQSQATVEGLRGGSISYQPPEDTGDGAEGDAVEDVADGDTDVDEVEGEAGEAAAGMGYGNVFITLALAEQLAMSSTAEAVGEAGMTPEESLNEVLYLRQVEGMGWGRIAKELGVNLGEVISGIRSNHPDKVESTKAEKMAKADKGMRSERALKVERVDKVEKVAKLERPERPEKLERPEKVQRPEKVERPEKPARPERPSR</sequence>
<dbReference type="EMBL" id="JACHWZ010000009">
    <property type="protein sequence ID" value="MBB3061383.1"/>
    <property type="molecule type" value="Genomic_DNA"/>
</dbReference>
<dbReference type="RefSeq" id="WP_183459714.1">
    <property type="nucleotide sequence ID" value="NZ_JACHWZ010000009.1"/>
</dbReference>